<gene>
    <name evidence="1" type="ORF">SAMN05216276_105555</name>
</gene>
<accession>A0A239NDM3</accession>
<dbReference type="PANTHER" id="PTHR42110">
    <property type="entry name" value="L-ASPARAGINASE, PUTATIVE (AFU_ORTHOLOGUE AFUA_3G11890)-RELATED"/>
    <property type="match status" value="1"/>
</dbReference>
<dbReference type="AlphaFoldDB" id="A0A239NDM3"/>
<keyword evidence="2" id="KW-1185">Reference proteome</keyword>
<protein>
    <submittedName>
        <fullName evidence="1">Asparaginase</fullName>
    </submittedName>
</protein>
<dbReference type="Proteomes" id="UP000198282">
    <property type="component" value="Unassembled WGS sequence"/>
</dbReference>
<dbReference type="InterPro" id="IPR010349">
    <property type="entry name" value="Asparaginase_II"/>
</dbReference>
<dbReference type="EMBL" id="FZOD01000055">
    <property type="protein sequence ID" value="SNT52975.1"/>
    <property type="molecule type" value="Genomic_DNA"/>
</dbReference>
<sequence>MPESVPPSSGPVPRADGVPVSERLSGLVSLVEGPSGFVPLADGSSGLVSPAGGDPGFVPLAEVVRSGFVESVHFGSAVGLAPDGAAVVARGRVGAPVLPRSSAKPFQALGCLLSGADLHGPRLAIAAGSHTGEDFHVRLVAEMLGEAGLGFDALGCPVDWPEDEATRHGLIRNGLPASRERMNCSGKHAAMLTASVASGWAVDSYLDAAHPVQRRIQAVVEELSGEKTAHVAIDGCGAPLFGLSLTGLARAVQGLVRAEPGSAPRAVADAMREYPEYVGGTGHVNTSLMRALPGALAKGGAEGVLVVALATGHAAAVKVIDGSPRATTAIALAVLRAAGGDVAAAAEFTTVPVLGGGLPVGEIHVLEEK</sequence>
<organism evidence="1 2">
    <name type="scientific">Streptosporangium subroseum</name>
    <dbReference type="NCBI Taxonomy" id="106412"/>
    <lineage>
        <taxon>Bacteria</taxon>
        <taxon>Bacillati</taxon>
        <taxon>Actinomycetota</taxon>
        <taxon>Actinomycetes</taxon>
        <taxon>Streptosporangiales</taxon>
        <taxon>Streptosporangiaceae</taxon>
        <taxon>Streptosporangium</taxon>
    </lineage>
</organism>
<evidence type="ECO:0000313" key="2">
    <source>
        <dbReference type="Proteomes" id="UP000198282"/>
    </source>
</evidence>
<dbReference type="PANTHER" id="PTHR42110:SF1">
    <property type="entry name" value="L-ASPARAGINASE, PUTATIVE (AFU_ORTHOLOGUE AFUA_3G11890)-RELATED"/>
    <property type="match status" value="1"/>
</dbReference>
<name>A0A239NDM3_9ACTN</name>
<dbReference type="Pfam" id="PF06089">
    <property type="entry name" value="Asparaginase_II"/>
    <property type="match status" value="1"/>
</dbReference>
<proteinExistence type="predicted"/>
<evidence type="ECO:0000313" key="1">
    <source>
        <dbReference type="EMBL" id="SNT52975.1"/>
    </source>
</evidence>
<reference evidence="1 2" key="1">
    <citation type="submission" date="2017-06" db="EMBL/GenBank/DDBJ databases">
        <authorList>
            <person name="Kim H.J."/>
            <person name="Triplett B.A."/>
        </authorList>
    </citation>
    <scope>NUCLEOTIDE SEQUENCE [LARGE SCALE GENOMIC DNA]</scope>
    <source>
        <strain evidence="1 2">CGMCC 4.2132</strain>
    </source>
</reference>